<dbReference type="InterPro" id="IPR032710">
    <property type="entry name" value="NTF2-like_dom_sf"/>
</dbReference>
<feature type="compositionally biased region" description="Basic and acidic residues" evidence="1">
    <location>
        <begin position="107"/>
        <end position="117"/>
    </location>
</feature>
<dbReference type="EMBL" id="AOHZ01000081">
    <property type="protein sequence ID" value="ELY51635.1"/>
    <property type="molecule type" value="Genomic_DNA"/>
</dbReference>
<evidence type="ECO:0008006" key="4">
    <source>
        <dbReference type="Google" id="ProtNLM"/>
    </source>
</evidence>
<dbReference type="Proteomes" id="UP000011602">
    <property type="component" value="Unassembled WGS sequence"/>
</dbReference>
<sequence length="148" mass="16205">MSDRAESVVRDYYDALCEGDPLAPYFLEGDSTVKFGLSEGLFGYADVAAALKDQTESTANWSVESGHLVVDEREAFATFADEVTMAWTDAETGENRRFETRWSGTLVRREPDGRSDDSGGNDGSDTDGDDTVPAWRFAAMHVSTADEL</sequence>
<organism evidence="2 3">
    <name type="scientific">Natronolimnohabitans innermongolicus JCM 12255</name>
    <dbReference type="NCBI Taxonomy" id="1227499"/>
    <lineage>
        <taxon>Archaea</taxon>
        <taxon>Methanobacteriati</taxon>
        <taxon>Methanobacteriota</taxon>
        <taxon>Stenosarchaea group</taxon>
        <taxon>Halobacteria</taxon>
        <taxon>Halobacteriales</taxon>
        <taxon>Natrialbaceae</taxon>
        <taxon>Natronolimnohabitans</taxon>
    </lineage>
</organism>
<accession>L9WQ63</accession>
<reference evidence="2 3" key="1">
    <citation type="journal article" date="2014" name="PLoS Genet.">
        <title>Phylogenetically driven sequencing of extremely halophilic archaea reveals strategies for static and dynamic osmo-response.</title>
        <authorList>
            <person name="Becker E.A."/>
            <person name="Seitzer P.M."/>
            <person name="Tritt A."/>
            <person name="Larsen D."/>
            <person name="Krusor M."/>
            <person name="Yao A.I."/>
            <person name="Wu D."/>
            <person name="Madern D."/>
            <person name="Eisen J.A."/>
            <person name="Darling A.E."/>
            <person name="Facciotti M.T."/>
        </authorList>
    </citation>
    <scope>NUCLEOTIDE SEQUENCE [LARGE SCALE GENOMIC DNA]</scope>
    <source>
        <strain evidence="2 3">JCM 12255</strain>
    </source>
</reference>
<dbReference type="OrthoDB" id="224281at2157"/>
<dbReference type="SUPFAM" id="SSF54427">
    <property type="entry name" value="NTF2-like"/>
    <property type="match status" value="1"/>
</dbReference>
<dbReference type="Gene3D" id="3.10.450.50">
    <property type="match status" value="1"/>
</dbReference>
<dbReference type="eggNOG" id="arCOG07958">
    <property type="taxonomic scope" value="Archaea"/>
</dbReference>
<feature type="region of interest" description="Disordered" evidence="1">
    <location>
        <begin position="98"/>
        <end position="135"/>
    </location>
</feature>
<dbReference type="AlphaFoldDB" id="L9WQ63"/>
<evidence type="ECO:0000313" key="3">
    <source>
        <dbReference type="Proteomes" id="UP000011602"/>
    </source>
</evidence>
<keyword evidence="3" id="KW-1185">Reference proteome</keyword>
<evidence type="ECO:0000256" key="1">
    <source>
        <dbReference type="SAM" id="MobiDB-lite"/>
    </source>
</evidence>
<proteinExistence type="predicted"/>
<gene>
    <name evidence="2" type="ORF">C493_16936</name>
</gene>
<dbReference type="STRING" id="1227499.C493_16936"/>
<name>L9WQ63_9EURY</name>
<dbReference type="RefSeq" id="WP_007260648.1">
    <property type="nucleotide sequence ID" value="NZ_AOHZ01000081.1"/>
</dbReference>
<comment type="caution">
    <text evidence="2">The sequence shown here is derived from an EMBL/GenBank/DDBJ whole genome shotgun (WGS) entry which is preliminary data.</text>
</comment>
<evidence type="ECO:0000313" key="2">
    <source>
        <dbReference type="EMBL" id="ELY51635.1"/>
    </source>
</evidence>
<protein>
    <recommendedName>
        <fullName evidence="4">SnoaL-like domain-containing protein</fullName>
    </recommendedName>
</protein>